<evidence type="ECO:0008006" key="2">
    <source>
        <dbReference type="Google" id="ProtNLM"/>
    </source>
</evidence>
<dbReference type="AlphaFoldDB" id="A0A3B0UYJ0"/>
<name>A0A3B0UYJ0_9ZZZZ</name>
<dbReference type="SUPFAM" id="SSF56112">
    <property type="entry name" value="Protein kinase-like (PK-like)"/>
    <property type="match status" value="1"/>
</dbReference>
<dbReference type="InterPro" id="IPR011009">
    <property type="entry name" value="Kinase-like_dom_sf"/>
</dbReference>
<dbReference type="EMBL" id="UOEV01000088">
    <property type="protein sequence ID" value="VAW33203.1"/>
    <property type="molecule type" value="Genomic_DNA"/>
</dbReference>
<sequence>MTIDIQKKWEEYTAHTISEFTPSLAKLGYELDIEQPHIIGERSLTRPIKSGSKLVLIGKRKSEKSKVIIKIGTDEGGIHEIEQERERRIALALLPFAYDVFRMPRELLFTKSQSGVIAITEYIEQEIPFIKRPLKKQFSIALDAFKAQENINASTYEHHKLIHDTFEEMDAKEYSHTAEQYVDGIKQTLSQKDSHAEHFTNTLDNALDFINTHQKTIEQYCNFLTHWDFTPQNFRIRDDTLYILDNASFRFGNKYEGWARFINFMVLYNPSLAEALITYVKLNRAPEELMSLKLMRIYRLIELVRYYVNWLQKTNGNLHLLAIARITFWINVLENVLNNTDVPTEIIEEYKKTRDTLRSTDEKRRQQTLH</sequence>
<accession>A0A3B0UYJ0</accession>
<proteinExistence type="predicted"/>
<reference evidence="1" key="1">
    <citation type="submission" date="2018-06" db="EMBL/GenBank/DDBJ databases">
        <authorList>
            <person name="Zhirakovskaya E."/>
        </authorList>
    </citation>
    <scope>NUCLEOTIDE SEQUENCE</scope>
</reference>
<protein>
    <recommendedName>
        <fullName evidence="2">Aminoglycoside phosphotransferase domain-containing protein</fullName>
    </recommendedName>
</protein>
<evidence type="ECO:0000313" key="1">
    <source>
        <dbReference type="EMBL" id="VAW33203.1"/>
    </source>
</evidence>
<gene>
    <name evidence="1" type="ORF">MNBD_CPR01-307</name>
</gene>
<organism evidence="1">
    <name type="scientific">hydrothermal vent metagenome</name>
    <dbReference type="NCBI Taxonomy" id="652676"/>
    <lineage>
        <taxon>unclassified sequences</taxon>
        <taxon>metagenomes</taxon>
        <taxon>ecological metagenomes</taxon>
    </lineage>
</organism>